<feature type="active site" description="Charge relay system" evidence="6">
    <location>
        <position position="270"/>
    </location>
</feature>
<sequence>MSRFHLIAPSGYCINQHAALLGIQRLKDAGHQVDNTAVVSRRHQRFAGTESERLADVNGLVHLTAPDTIVMPVRGGYGASRLLEHIDWQALAARQQRDPLLICGHSDFTAIQCGLLAQGNVITFSGPMLAANVGAPELNTFTQTHFWQALRHAQYTVEWQGEGPACHTEGTLWGGNLAMLISLIGTPWMPKIENGILVLEDINEHPFRVERMLLQLFDAGILNRQSAIVLGSFSGSAPNEYDDGYDLNTVYAFLRERLSVPLITGLDFGHEPRTVTLALGAHAVLQNSQNGTQLTISGHPFLKS</sequence>
<gene>
    <name evidence="9" type="primary">ldcA</name>
    <name evidence="9" type="ORF">GBB84_05180</name>
</gene>
<dbReference type="GO" id="GO:0106415">
    <property type="term" value="F:muramoyltetrapeptide carboxypeptidase activity"/>
    <property type="evidence" value="ECO:0007669"/>
    <property type="project" value="UniProtKB-EC"/>
</dbReference>
<feature type="domain" description="LD-carboxypeptidase N-terminal" evidence="7">
    <location>
        <begin position="6"/>
        <end position="126"/>
    </location>
</feature>
<evidence type="ECO:0000256" key="6">
    <source>
        <dbReference type="PIRSR" id="PIRSR028757-1"/>
    </source>
</evidence>
<keyword evidence="4 9" id="KW-0378">Hydrolase</keyword>
<feature type="domain" description="LD-carboxypeptidase C-terminal" evidence="8">
    <location>
        <begin position="169"/>
        <end position="284"/>
    </location>
</feature>
<dbReference type="Gene3D" id="3.50.30.60">
    <property type="entry name" value="LD-carboxypeptidase A C-terminal domain-like"/>
    <property type="match status" value="1"/>
</dbReference>
<comment type="caution">
    <text evidence="9">The sequence shown here is derived from an EMBL/GenBank/DDBJ whole genome shotgun (WGS) entry which is preliminary data.</text>
</comment>
<evidence type="ECO:0000256" key="5">
    <source>
        <dbReference type="ARBA" id="ARBA00022825"/>
    </source>
</evidence>
<dbReference type="EMBL" id="WHIY01000003">
    <property type="protein sequence ID" value="MPQ50305.1"/>
    <property type="molecule type" value="Genomic_DNA"/>
</dbReference>
<keyword evidence="2 9" id="KW-0121">Carboxypeptidase</keyword>
<dbReference type="PIRSF" id="PIRSF028757">
    <property type="entry name" value="LD-carboxypeptidase"/>
    <property type="match status" value="1"/>
</dbReference>
<dbReference type="InterPro" id="IPR040921">
    <property type="entry name" value="Peptidase_S66C"/>
</dbReference>
<dbReference type="InterPro" id="IPR029062">
    <property type="entry name" value="Class_I_gatase-like"/>
</dbReference>
<dbReference type="SUPFAM" id="SSF141986">
    <property type="entry name" value="LD-carboxypeptidase A C-terminal domain-like"/>
    <property type="match status" value="1"/>
</dbReference>
<dbReference type="Proteomes" id="UP000475079">
    <property type="component" value="Unassembled WGS sequence"/>
</dbReference>
<dbReference type="NCBIfam" id="NF008424">
    <property type="entry name" value="PRK11253.1"/>
    <property type="match status" value="1"/>
</dbReference>
<dbReference type="InterPro" id="IPR027478">
    <property type="entry name" value="LdcA_N"/>
</dbReference>
<dbReference type="InterPro" id="IPR040449">
    <property type="entry name" value="Peptidase_S66_N"/>
</dbReference>
<evidence type="ECO:0000313" key="9">
    <source>
        <dbReference type="EMBL" id="MPQ50305.1"/>
    </source>
</evidence>
<evidence type="ECO:0000256" key="1">
    <source>
        <dbReference type="ARBA" id="ARBA00010233"/>
    </source>
</evidence>
<evidence type="ECO:0000256" key="2">
    <source>
        <dbReference type="ARBA" id="ARBA00022645"/>
    </source>
</evidence>
<dbReference type="CDD" id="cd07025">
    <property type="entry name" value="Peptidase_S66"/>
    <property type="match status" value="1"/>
</dbReference>
<proteinExistence type="inferred from homology"/>
<dbReference type="GO" id="GO:0006508">
    <property type="term" value="P:proteolysis"/>
    <property type="evidence" value="ECO:0007669"/>
    <property type="project" value="UniProtKB-KW"/>
</dbReference>
<reference evidence="9 10" key="1">
    <citation type="submission" date="2019-10" db="EMBL/GenBank/DDBJ databases">
        <title>Characterization of a new Citrobacter species.</title>
        <authorList>
            <person name="Goncalves Ribeiro T."/>
            <person name="Izdebski R."/>
            <person name="Urbanowicz P."/>
            <person name="Carmeli Y."/>
            <person name="Gniadkowski M."/>
            <person name="Peixe L."/>
        </authorList>
    </citation>
    <scope>NUCLEOTIDE SEQUENCE [LARGE SCALE GENOMIC DNA]</scope>
    <source>
        <strain evidence="9 10">NMI7905_11</strain>
    </source>
</reference>
<organism evidence="9 10">
    <name type="scientific">Citrobacter telavivensis</name>
    <dbReference type="NCBI Taxonomy" id="2653932"/>
    <lineage>
        <taxon>Bacteria</taxon>
        <taxon>Pseudomonadati</taxon>
        <taxon>Pseudomonadota</taxon>
        <taxon>Gammaproteobacteria</taxon>
        <taxon>Enterobacterales</taxon>
        <taxon>Enterobacteriaceae</taxon>
        <taxon>Citrobacter</taxon>
    </lineage>
</organism>
<dbReference type="PANTHER" id="PTHR30237">
    <property type="entry name" value="MURAMOYLTETRAPEPTIDE CARBOXYPEPTIDASE"/>
    <property type="match status" value="1"/>
</dbReference>
<comment type="similarity">
    <text evidence="1">Belongs to the peptidase S66 family.</text>
</comment>
<evidence type="ECO:0000256" key="4">
    <source>
        <dbReference type="ARBA" id="ARBA00022801"/>
    </source>
</evidence>
<evidence type="ECO:0000313" key="10">
    <source>
        <dbReference type="Proteomes" id="UP000475079"/>
    </source>
</evidence>
<evidence type="ECO:0000259" key="7">
    <source>
        <dbReference type="Pfam" id="PF02016"/>
    </source>
</evidence>
<protein>
    <submittedName>
        <fullName evidence="9">Muramoyltetrapeptide carboxypeptidase</fullName>
        <ecNumber evidence="9">3.4.17.13</ecNumber>
    </submittedName>
</protein>
<evidence type="ECO:0000259" key="8">
    <source>
        <dbReference type="Pfam" id="PF17676"/>
    </source>
</evidence>
<dbReference type="Pfam" id="PF17676">
    <property type="entry name" value="Peptidase_S66C"/>
    <property type="match status" value="1"/>
</dbReference>
<evidence type="ECO:0000256" key="3">
    <source>
        <dbReference type="ARBA" id="ARBA00022670"/>
    </source>
</evidence>
<dbReference type="InterPro" id="IPR003507">
    <property type="entry name" value="S66_fam"/>
</dbReference>
<feature type="active site" description="Charge relay system" evidence="6">
    <location>
        <position position="200"/>
    </location>
</feature>
<dbReference type="SUPFAM" id="SSF52317">
    <property type="entry name" value="Class I glutamine amidotransferase-like"/>
    <property type="match status" value="1"/>
</dbReference>
<dbReference type="AlphaFoldDB" id="A0A6L5E5W5"/>
<name>A0A6L5E5W5_9ENTR</name>
<keyword evidence="5" id="KW-0720">Serine protease</keyword>
<dbReference type="RefSeq" id="WP_152404248.1">
    <property type="nucleotide sequence ID" value="NZ_WHIY01000003.1"/>
</dbReference>
<dbReference type="GO" id="GO:0008236">
    <property type="term" value="F:serine-type peptidase activity"/>
    <property type="evidence" value="ECO:0007669"/>
    <property type="project" value="UniProtKB-KW"/>
</dbReference>
<dbReference type="PANTHER" id="PTHR30237:SF2">
    <property type="entry name" value="MUREIN TETRAPEPTIDE CARBOXYPEPTIDASE"/>
    <property type="match status" value="1"/>
</dbReference>
<accession>A0A6L5E5W5</accession>
<keyword evidence="10" id="KW-1185">Reference proteome</keyword>
<feature type="active site" description="Nucleophile" evidence="6">
    <location>
        <position position="106"/>
    </location>
</feature>
<dbReference type="EC" id="3.4.17.13" evidence="9"/>
<keyword evidence="3" id="KW-0645">Protease</keyword>
<dbReference type="Gene3D" id="3.40.50.10740">
    <property type="entry name" value="Class I glutamine amidotransferase-like"/>
    <property type="match status" value="1"/>
</dbReference>
<dbReference type="Pfam" id="PF02016">
    <property type="entry name" value="Peptidase_S66"/>
    <property type="match status" value="1"/>
</dbReference>
<dbReference type="InterPro" id="IPR027461">
    <property type="entry name" value="Carboxypeptidase_A_C_sf"/>
</dbReference>